<dbReference type="PRINTS" id="PR00412">
    <property type="entry name" value="EPOXHYDRLASE"/>
</dbReference>
<name>A0A9P0BD38_BRAAE</name>
<evidence type="ECO:0000256" key="2">
    <source>
        <dbReference type="ARBA" id="ARBA00013254"/>
    </source>
</evidence>
<keyword evidence="10" id="KW-1185">Reference proteome</keyword>
<reference evidence="9" key="1">
    <citation type="submission" date="2021-12" db="EMBL/GenBank/DDBJ databases">
        <authorList>
            <person name="King R."/>
        </authorList>
    </citation>
    <scope>NUCLEOTIDE SEQUENCE</scope>
</reference>
<dbReference type="InterPro" id="IPR050266">
    <property type="entry name" value="AB_hydrolase_sf"/>
</dbReference>
<comment type="function">
    <text evidence="7">Lipase that preferentially hydrolysis medium-chain saturated monoacylglycerols including 2-arachidonoylglycerol. Through 2-arachidonoylglycerol degradation may regulate endocannabinoid signaling pathways. Also has a lysophosphatidyl lipase activity with a preference for lysophosphatidylglycerol among other lysophospholipids. Also able to degrade bis(monoacylglycero)phosphate (BMP) and constitutes the major enzyme for BMP catabolism. BMP, also known as lysobisphosphatidic acid, is enriched in late endosomes and lysosomes and plays a key role in the formation of intraluminal vesicles and in lipid sorting.</text>
</comment>
<dbReference type="GO" id="GO:0046464">
    <property type="term" value="P:acylglycerol catabolic process"/>
    <property type="evidence" value="ECO:0007669"/>
    <property type="project" value="TreeGrafter"/>
</dbReference>
<dbReference type="PANTHER" id="PTHR43798:SF5">
    <property type="entry name" value="MONOACYLGLYCEROL LIPASE ABHD6"/>
    <property type="match status" value="1"/>
</dbReference>
<dbReference type="InterPro" id="IPR000639">
    <property type="entry name" value="Epox_hydrolase-like"/>
</dbReference>
<evidence type="ECO:0000313" key="9">
    <source>
        <dbReference type="EMBL" id="CAH0561772.1"/>
    </source>
</evidence>
<evidence type="ECO:0000256" key="7">
    <source>
        <dbReference type="ARBA" id="ARBA00049568"/>
    </source>
</evidence>
<dbReference type="GO" id="GO:0047372">
    <property type="term" value="F:monoacylglycerol lipase activity"/>
    <property type="evidence" value="ECO:0007669"/>
    <property type="project" value="UniProtKB-EC"/>
</dbReference>
<comment type="catalytic activity">
    <reaction evidence="1">
        <text>Hydrolyzes glycerol monoesters of long-chain fatty acids.</text>
        <dbReference type="EC" id="3.1.1.23"/>
    </reaction>
</comment>
<protein>
    <recommendedName>
        <fullName evidence="2">acylglycerol lipase</fullName>
        <ecNumber evidence="2">3.1.1.23</ecNumber>
    </recommendedName>
</protein>
<gene>
    <name evidence="9" type="ORF">MELIAE_LOCUS11102</name>
</gene>
<evidence type="ECO:0000256" key="3">
    <source>
        <dbReference type="ARBA" id="ARBA00037797"/>
    </source>
</evidence>
<evidence type="ECO:0000259" key="8">
    <source>
        <dbReference type="Pfam" id="PF12697"/>
    </source>
</evidence>
<evidence type="ECO:0000256" key="5">
    <source>
        <dbReference type="ARBA" id="ARBA00046308"/>
    </source>
</evidence>
<dbReference type="EC" id="3.1.1.23" evidence="2"/>
<dbReference type="InterPro" id="IPR029058">
    <property type="entry name" value="AB_hydrolase_fold"/>
</dbReference>
<dbReference type="GO" id="GO:0031902">
    <property type="term" value="C:late endosome membrane"/>
    <property type="evidence" value="ECO:0007669"/>
    <property type="project" value="UniProtKB-SubCell"/>
</dbReference>
<evidence type="ECO:0000256" key="1">
    <source>
        <dbReference type="ARBA" id="ARBA00001613"/>
    </source>
</evidence>
<dbReference type="PANTHER" id="PTHR43798">
    <property type="entry name" value="MONOACYLGLYCEROL LIPASE"/>
    <property type="match status" value="1"/>
</dbReference>
<comment type="catalytic activity">
    <reaction evidence="6">
        <text>1-dodecanoylglycerol + H2O = dodecanoate + glycerol + H(+)</text>
        <dbReference type="Rhea" id="RHEA:44316"/>
        <dbReference type="ChEBI" id="CHEBI:15377"/>
        <dbReference type="ChEBI" id="CHEBI:15378"/>
        <dbReference type="ChEBI" id="CHEBI:17754"/>
        <dbReference type="ChEBI" id="CHEBI:18262"/>
        <dbReference type="ChEBI" id="CHEBI:75539"/>
    </reaction>
</comment>
<dbReference type="GO" id="GO:0031966">
    <property type="term" value="C:mitochondrial membrane"/>
    <property type="evidence" value="ECO:0007669"/>
    <property type="project" value="UniProtKB-SubCell"/>
</dbReference>
<dbReference type="SUPFAM" id="SSF53474">
    <property type="entry name" value="alpha/beta-Hydrolases"/>
    <property type="match status" value="1"/>
</dbReference>
<dbReference type="EMBL" id="OV121139">
    <property type="protein sequence ID" value="CAH0561772.1"/>
    <property type="molecule type" value="Genomic_DNA"/>
</dbReference>
<accession>A0A9P0BD38</accession>
<dbReference type="InterPro" id="IPR000073">
    <property type="entry name" value="AB_hydrolase_1"/>
</dbReference>
<comment type="subcellular location">
    <subcellularLocation>
        <location evidence="3">Late endosome membrane</location>
        <topology evidence="3">Single-pass type II membrane protein</topology>
    </subcellularLocation>
    <subcellularLocation>
        <location evidence="4">Lysosome membrane</location>
        <topology evidence="4">Single-pass type II membrane protein</topology>
    </subcellularLocation>
    <subcellularLocation>
        <location evidence="5">Mitochondrion membrane</location>
        <topology evidence="5">Single-pass type II membrane protein</topology>
    </subcellularLocation>
</comment>
<feature type="domain" description="AB hydrolase-1" evidence="8">
    <location>
        <begin position="206"/>
        <end position="435"/>
    </location>
</feature>
<dbReference type="AlphaFoldDB" id="A0A9P0BD38"/>
<evidence type="ECO:0000256" key="6">
    <source>
        <dbReference type="ARBA" id="ARBA00047662"/>
    </source>
</evidence>
<dbReference type="Proteomes" id="UP001154078">
    <property type="component" value="Chromosome 8"/>
</dbReference>
<organism evidence="9 10">
    <name type="scientific">Brassicogethes aeneus</name>
    <name type="common">Rape pollen beetle</name>
    <name type="synonym">Meligethes aeneus</name>
    <dbReference type="NCBI Taxonomy" id="1431903"/>
    <lineage>
        <taxon>Eukaryota</taxon>
        <taxon>Metazoa</taxon>
        <taxon>Ecdysozoa</taxon>
        <taxon>Arthropoda</taxon>
        <taxon>Hexapoda</taxon>
        <taxon>Insecta</taxon>
        <taxon>Pterygota</taxon>
        <taxon>Neoptera</taxon>
        <taxon>Endopterygota</taxon>
        <taxon>Coleoptera</taxon>
        <taxon>Polyphaga</taxon>
        <taxon>Cucujiformia</taxon>
        <taxon>Nitidulidae</taxon>
        <taxon>Meligethinae</taxon>
        <taxon>Brassicogethes</taxon>
    </lineage>
</organism>
<evidence type="ECO:0000256" key="4">
    <source>
        <dbReference type="ARBA" id="ARBA00037874"/>
    </source>
</evidence>
<dbReference type="PRINTS" id="PR00111">
    <property type="entry name" value="ABHYDROLASE"/>
</dbReference>
<dbReference type="OrthoDB" id="428974at2759"/>
<dbReference type="Pfam" id="PF12697">
    <property type="entry name" value="Abhydrolase_6"/>
    <property type="match status" value="1"/>
</dbReference>
<dbReference type="GO" id="GO:0005765">
    <property type="term" value="C:lysosomal membrane"/>
    <property type="evidence" value="ECO:0007669"/>
    <property type="project" value="UniProtKB-SubCell"/>
</dbReference>
<sequence>MTEEFYTNIGCVPKVVSTWRSFVSSLKFGHQVHPLDPIPPEDSEFIVIDSKFNIRVIHIKPSEKKRPPPVLRESFKRNSLSEEYWFTKWNRPLKIGNCNCSFRRSMRYSIITNQPSKVNSEKSALNLDKPTKIINVETFVDRLIQETFFESFQEYYMSLSNKTSGKVNLAYDITEEEFGVTLRKKNYHDVEKKQCVHKKSHKKPLILLLHGIGMSADVWQILIDTLVNKGFEVIAPDLLGHGFSSAPDMESLYTFESLLLQLITIFDHYMIDKKKCIVIGHSYGCSLSTALYQHRSSQISQMILISGGGPTPLAAPVGDGEISPFGCVYTLFRPLLFCGLKRSFFYSSRGKHFSPCDNDGSIPSHVINYIAKGQQWPQGDAAFHRRILVPTLLVHGLQDQKVTLVQECEMERTIPRAFLELIPNAGHMSMLETPEHLTHMVICFLDWWTQ</sequence>
<dbReference type="Gene3D" id="3.40.50.1820">
    <property type="entry name" value="alpha/beta hydrolase"/>
    <property type="match status" value="1"/>
</dbReference>
<proteinExistence type="predicted"/>
<evidence type="ECO:0000313" key="10">
    <source>
        <dbReference type="Proteomes" id="UP001154078"/>
    </source>
</evidence>